<gene>
    <name evidence="2" type="ORF">PanWU01x14_190170</name>
</gene>
<evidence type="ECO:0000313" key="3">
    <source>
        <dbReference type="Proteomes" id="UP000237105"/>
    </source>
</evidence>
<reference evidence="3" key="1">
    <citation type="submission" date="2016-06" db="EMBL/GenBank/DDBJ databases">
        <title>Parallel loss of symbiosis genes in relatives of nitrogen-fixing non-legume Parasponia.</title>
        <authorList>
            <person name="Van Velzen R."/>
            <person name="Holmer R."/>
            <person name="Bu F."/>
            <person name="Rutten L."/>
            <person name="Van Zeijl A."/>
            <person name="Liu W."/>
            <person name="Santuari L."/>
            <person name="Cao Q."/>
            <person name="Sharma T."/>
            <person name="Shen D."/>
            <person name="Roswanjaya Y."/>
            <person name="Wardhani T."/>
            <person name="Kalhor M.S."/>
            <person name="Jansen J."/>
            <person name="Van den Hoogen J."/>
            <person name="Gungor B."/>
            <person name="Hartog M."/>
            <person name="Hontelez J."/>
            <person name="Verver J."/>
            <person name="Yang W.-C."/>
            <person name="Schijlen E."/>
            <person name="Repin R."/>
            <person name="Schilthuizen M."/>
            <person name="Schranz E."/>
            <person name="Heidstra R."/>
            <person name="Miyata K."/>
            <person name="Fedorova E."/>
            <person name="Kohlen W."/>
            <person name="Bisseling T."/>
            <person name="Smit S."/>
            <person name="Geurts R."/>
        </authorList>
    </citation>
    <scope>NUCLEOTIDE SEQUENCE [LARGE SCALE GENOMIC DNA]</scope>
    <source>
        <strain evidence="3">cv. WU1-14</strain>
    </source>
</reference>
<sequence>VASKKGAGGIGGRGGNGGRRGSGGSLKTGDGGGFAGVTGATTGCGLADVSGAATGGGLAGVTGAWTGSVDFGQFCIGWEGCESSESTAYISMSNILNISLSFCAGPAAAEQPDSEAWPLSDTCAKQSLRSGAPSNFTA</sequence>
<evidence type="ECO:0000313" key="2">
    <source>
        <dbReference type="EMBL" id="PON55089.1"/>
    </source>
</evidence>
<dbReference type="OrthoDB" id="10448591at2759"/>
<dbReference type="Proteomes" id="UP000237105">
    <property type="component" value="Unassembled WGS sequence"/>
</dbReference>
<name>A0A2P5C261_PARAD</name>
<accession>A0A2P5C261</accession>
<dbReference type="AlphaFoldDB" id="A0A2P5C261"/>
<feature type="region of interest" description="Disordered" evidence="1">
    <location>
        <begin position="1"/>
        <end position="27"/>
    </location>
</feature>
<keyword evidence="3" id="KW-1185">Reference proteome</keyword>
<protein>
    <submittedName>
        <fullName evidence="2">Uncharacterized protein</fullName>
    </submittedName>
</protein>
<comment type="caution">
    <text evidence="2">The sequence shown here is derived from an EMBL/GenBank/DDBJ whole genome shotgun (WGS) entry which is preliminary data.</text>
</comment>
<evidence type="ECO:0000256" key="1">
    <source>
        <dbReference type="SAM" id="MobiDB-lite"/>
    </source>
</evidence>
<dbReference type="EMBL" id="JXTB01000186">
    <property type="protein sequence ID" value="PON55089.1"/>
    <property type="molecule type" value="Genomic_DNA"/>
</dbReference>
<organism evidence="2 3">
    <name type="scientific">Parasponia andersonii</name>
    <name type="common">Sponia andersonii</name>
    <dbReference type="NCBI Taxonomy" id="3476"/>
    <lineage>
        <taxon>Eukaryota</taxon>
        <taxon>Viridiplantae</taxon>
        <taxon>Streptophyta</taxon>
        <taxon>Embryophyta</taxon>
        <taxon>Tracheophyta</taxon>
        <taxon>Spermatophyta</taxon>
        <taxon>Magnoliopsida</taxon>
        <taxon>eudicotyledons</taxon>
        <taxon>Gunneridae</taxon>
        <taxon>Pentapetalae</taxon>
        <taxon>rosids</taxon>
        <taxon>fabids</taxon>
        <taxon>Rosales</taxon>
        <taxon>Cannabaceae</taxon>
        <taxon>Parasponia</taxon>
    </lineage>
</organism>
<feature type="non-terminal residue" evidence="2">
    <location>
        <position position="1"/>
    </location>
</feature>
<proteinExistence type="predicted"/>